<evidence type="ECO:0000256" key="3">
    <source>
        <dbReference type="ARBA" id="ARBA00008741"/>
    </source>
</evidence>
<dbReference type="GO" id="GO:0017004">
    <property type="term" value="P:cytochrome complex assembly"/>
    <property type="evidence" value="ECO:0007669"/>
    <property type="project" value="UniProtKB-KW"/>
</dbReference>
<comment type="caution">
    <text evidence="13">The sequence shown here is derived from an EMBL/GenBank/DDBJ whole genome shotgun (WGS) entry which is preliminary data.</text>
</comment>
<comment type="similarity">
    <text evidence="3 12">Belongs to the CcmD/CycX/HelD family.</text>
</comment>
<dbReference type="RefSeq" id="WP_069305325.1">
    <property type="nucleotide sequence ID" value="NZ_MCRJ01000001.1"/>
</dbReference>
<keyword evidence="7 12" id="KW-0997">Cell inner membrane</keyword>
<gene>
    <name evidence="13" type="ORF">A6302_00008</name>
</gene>
<dbReference type="GO" id="GO:0015886">
    <property type="term" value="P:heme transport"/>
    <property type="evidence" value="ECO:0007669"/>
    <property type="project" value="InterPro"/>
</dbReference>
<keyword evidence="10 12" id="KW-1133">Transmembrane helix</keyword>
<dbReference type="EMBL" id="MCRJ01000001">
    <property type="protein sequence ID" value="ODN72517.1"/>
    <property type="molecule type" value="Genomic_DNA"/>
</dbReference>
<accession>A0A1E3H860</accession>
<proteinExistence type="inferred from homology"/>
<keyword evidence="14" id="KW-1185">Reference proteome</keyword>
<evidence type="ECO:0000256" key="2">
    <source>
        <dbReference type="ARBA" id="ARBA00004377"/>
    </source>
</evidence>
<sequence>MTESLGPHAGFILASYGITVAVIAGLIVWVIADHRAQKRRLADLEARGLRRRSAARAAVAPAASAAQTAADREATS</sequence>
<dbReference type="AlphaFoldDB" id="A0A1E3H860"/>
<evidence type="ECO:0000256" key="6">
    <source>
        <dbReference type="ARBA" id="ARBA00022475"/>
    </source>
</evidence>
<dbReference type="OrthoDB" id="7868669at2"/>
<evidence type="ECO:0000256" key="11">
    <source>
        <dbReference type="ARBA" id="ARBA00023136"/>
    </source>
</evidence>
<organism evidence="13 14">
    <name type="scientific">Methylobrevis pamukkalensis</name>
    <dbReference type="NCBI Taxonomy" id="1439726"/>
    <lineage>
        <taxon>Bacteria</taxon>
        <taxon>Pseudomonadati</taxon>
        <taxon>Pseudomonadota</taxon>
        <taxon>Alphaproteobacteria</taxon>
        <taxon>Hyphomicrobiales</taxon>
        <taxon>Pleomorphomonadaceae</taxon>
        <taxon>Methylobrevis</taxon>
    </lineage>
</organism>
<dbReference type="Pfam" id="PF04995">
    <property type="entry name" value="CcmD"/>
    <property type="match status" value="1"/>
</dbReference>
<keyword evidence="8 12" id="KW-0812">Transmembrane</keyword>
<reference evidence="13 14" key="1">
    <citation type="submission" date="2016-07" db="EMBL/GenBank/DDBJ databases">
        <title>Draft Genome Sequence of Methylobrevis pamukkalensis PK2.</title>
        <authorList>
            <person name="Vasilenko O.V."/>
            <person name="Doronina N.V."/>
            <person name="Shmareva M.N."/>
            <person name="Tarlachkov S.V."/>
            <person name="Mustakhimov I."/>
            <person name="Trotsenko Y.A."/>
        </authorList>
    </citation>
    <scope>NUCLEOTIDE SEQUENCE [LARGE SCALE GENOMIC DNA]</scope>
    <source>
        <strain evidence="13 14">PK2</strain>
    </source>
</reference>
<evidence type="ECO:0000256" key="4">
    <source>
        <dbReference type="ARBA" id="ARBA00016461"/>
    </source>
</evidence>
<keyword evidence="9 12" id="KW-0201">Cytochrome c-type biogenesis</keyword>
<evidence type="ECO:0000313" key="13">
    <source>
        <dbReference type="EMBL" id="ODN72517.1"/>
    </source>
</evidence>
<evidence type="ECO:0000256" key="7">
    <source>
        <dbReference type="ARBA" id="ARBA00022519"/>
    </source>
</evidence>
<dbReference type="InterPro" id="IPR007078">
    <property type="entry name" value="Haem_export_protD_CcmD"/>
</dbReference>
<evidence type="ECO:0000256" key="10">
    <source>
        <dbReference type="ARBA" id="ARBA00022989"/>
    </source>
</evidence>
<keyword evidence="5 12" id="KW-0813">Transport</keyword>
<evidence type="ECO:0000256" key="5">
    <source>
        <dbReference type="ARBA" id="ARBA00022448"/>
    </source>
</evidence>
<dbReference type="NCBIfam" id="TIGR03141">
    <property type="entry name" value="cytochro_ccmD"/>
    <property type="match status" value="1"/>
</dbReference>
<evidence type="ECO:0000256" key="1">
    <source>
        <dbReference type="ARBA" id="ARBA00002442"/>
    </source>
</evidence>
<feature type="transmembrane region" description="Helical" evidence="12">
    <location>
        <begin position="12"/>
        <end position="32"/>
    </location>
</feature>
<comment type="subcellular location">
    <subcellularLocation>
        <location evidence="2 12">Cell inner membrane</location>
        <topology evidence="2 12">Single-pass membrane protein</topology>
    </subcellularLocation>
</comment>
<dbReference type="Proteomes" id="UP000094622">
    <property type="component" value="Unassembled WGS sequence"/>
</dbReference>
<keyword evidence="6 12" id="KW-1003">Cell membrane</keyword>
<keyword evidence="11 12" id="KW-0472">Membrane</keyword>
<evidence type="ECO:0000256" key="9">
    <source>
        <dbReference type="ARBA" id="ARBA00022748"/>
    </source>
</evidence>
<evidence type="ECO:0000256" key="8">
    <source>
        <dbReference type="ARBA" id="ARBA00022692"/>
    </source>
</evidence>
<dbReference type="GO" id="GO:0005886">
    <property type="term" value="C:plasma membrane"/>
    <property type="evidence" value="ECO:0007669"/>
    <property type="project" value="UniProtKB-SubCell"/>
</dbReference>
<comment type="function">
    <text evidence="1 12">Required for the export of heme to the periplasm for the biogenesis of c-type cytochromes.</text>
</comment>
<name>A0A1E3H860_9HYPH</name>
<protein>
    <recommendedName>
        <fullName evidence="4 12">Heme exporter protein D</fullName>
    </recommendedName>
</protein>
<dbReference type="PATRIC" id="fig|1439726.3.peg.9"/>
<evidence type="ECO:0000256" key="12">
    <source>
        <dbReference type="RuleBase" id="RU363101"/>
    </source>
</evidence>
<evidence type="ECO:0000313" key="14">
    <source>
        <dbReference type="Proteomes" id="UP000094622"/>
    </source>
</evidence>